<evidence type="ECO:0000313" key="2">
    <source>
        <dbReference type="Proteomes" id="UP000499080"/>
    </source>
</evidence>
<evidence type="ECO:0000313" key="1">
    <source>
        <dbReference type="EMBL" id="GBM93833.1"/>
    </source>
</evidence>
<protein>
    <submittedName>
        <fullName evidence="1">Uncharacterized protein</fullName>
    </submittedName>
</protein>
<dbReference type="OrthoDB" id="6781249at2759"/>
<name>A0A4Y2JTV2_ARAVE</name>
<keyword evidence="2" id="KW-1185">Reference proteome</keyword>
<proteinExistence type="predicted"/>
<dbReference type="EMBL" id="BGPR01003910">
    <property type="protein sequence ID" value="GBM93833.1"/>
    <property type="molecule type" value="Genomic_DNA"/>
</dbReference>
<reference evidence="1 2" key="1">
    <citation type="journal article" date="2019" name="Sci. Rep.">
        <title>Orb-weaving spider Araneus ventricosus genome elucidates the spidroin gene catalogue.</title>
        <authorList>
            <person name="Kono N."/>
            <person name="Nakamura H."/>
            <person name="Ohtoshi R."/>
            <person name="Moran D.A.P."/>
            <person name="Shinohara A."/>
            <person name="Yoshida Y."/>
            <person name="Fujiwara M."/>
            <person name="Mori M."/>
            <person name="Tomita M."/>
            <person name="Arakawa K."/>
        </authorList>
    </citation>
    <scope>NUCLEOTIDE SEQUENCE [LARGE SCALE GENOMIC DNA]</scope>
</reference>
<gene>
    <name evidence="1" type="ORF">AVEN_193922_1</name>
</gene>
<sequence length="250" mass="28836">MFHNIFDTVPERPVGNTDNLYFILDRDSLIHRVVWPKQETFATDDADVHIVKTAIETYEKIKKEVVVIDQDVDLLVLPTALTPDYMDILMLKEGKGKIKDRFYSSKDLRKCNLMIEFKKCILFLHAISGCDTMYPILPNCNGLIRRPTWRIFLLYFTGSYRTTATTALQTITGITGPLHLKALQKAIFINVTCLRKEIEFEGLSYQPRDYEEKIKSVSIHPSLFNIINQISTTEPKEQEDNSLMFFTDGS</sequence>
<comment type="caution">
    <text evidence="1">The sequence shown here is derived from an EMBL/GenBank/DDBJ whole genome shotgun (WGS) entry which is preliminary data.</text>
</comment>
<accession>A0A4Y2JTV2</accession>
<dbReference type="Proteomes" id="UP000499080">
    <property type="component" value="Unassembled WGS sequence"/>
</dbReference>
<organism evidence="1 2">
    <name type="scientific">Araneus ventricosus</name>
    <name type="common">Orbweaver spider</name>
    <name type="synonym">Epeira ventricosa</name>
    <dbReference type="NCBI Taxonomy" id="182803"/>
    <lineage>
        <taxon>Eukaryota</taxon>
        <taxon>Metazoa</taxon>
        <taxon>Ecdysozoa</taxon>
        <taxon>Arthropoda</taxon>
        <taxon>Chelicerata</taxon>
        <taxon>Arachnida</taxon>
        <taxon>Araneae</taxon>
        <taxon>Araneomorphae</taxon>
        <taxon>Entelegynae</taxon>
        <taxon>Araneoidea</taxon>
        <taxon>Araneidae</taxon>
        <taxon>Araneus</taxon>
    </lineage>
</organism>
<dbReference type="AlphaFoldDB" id="A0A4Y2JTV2"/>